<keyword evidence="1" id="KW-0378">Hydrolase</keyword>
<gene>
    <name evidence="1" type="ORF">SAMN05660750_02385</name>
</gene>
<evidence type="ECO:0000313" key="1">
    <source>
        <dbReference type="EMBL" id="SKB79284.1"/>
    </source>
</evidence>
<dbReference type="GO" id="GO:0016787">
    <property type="term" value="F:hydrolase activity"/>
    <property type="evidence" value="ECO:0007669"/>
    <property type="project" value="UniProtKB-KW"/>
</dbReference>
<dbReference type="EMBL" id="FUYX01000005">
    <property type="protein sequence ID" value="SKB79284.1"/>
    <property type="molecule type" value="Genomic_DNA"/>
</dbReference>
<proteinExistence type="predicted"/>
<organism evidence="1 2">
    <name type="scientific">Bosea thiooxidans</name>
    <dbReference type="NCBI Taxonomy" id="53254"/>
    <lineage>
        <taxon>Bacteria</taxon>
        <taxon>Pseudomonadati</taxon>
        <taxon>Pseudomonadota</taxon>
        <taxon>Alphaproteobacteria</taxon>
        <taxon>Hyphomicrobiales</taxon>
        <taxon>Boseaceae</taxon>
        <taxon>Bosea</taxon>
    </lineage>
</organism>
<dbReference type="InterPro" id="IPR029055">
    <property type="entry name" value="Ntn_hydrolases_N"/>
</dbReference>
<dbReference type="AlphaFoldDB" id="A0A1T5E5Y2"/>
<protein>
    <submittedName>
        <fullName evidence="1">Uncharacterized conserved protein, Ntn-hydrolase superfamily</fullName>
    </submittedName>
</protein>
<dbReference type="InterPro" id="IPR010430">
    <property type="entry name" value="DUF1028"/>
</dbReference>
<dbReference type="Pfam" id="PF06267">
    <property type="entry name" value="DUF1028"/>
    <property type="match status" value="1"/>
</dbReference>
<reference evidence="1 2" key="1">
    <citation type="submission" date="2017-02" db="EMBL/GenBank/DDBJ databases">
        <authorList>
            <person name="Peterson S.W."/>
        </authorList>
    </citation>
    <scope>NUCLEOTIDE SEQUENCE [LARGE SCALE GENOMIC DNA]</scope>
    <source>
        <strain evidence="1 2">DSM 9653</strain>
    </source>
</reference>
<accession>A0A1T5E5Y2</accession>
<dbReference type="Gene3D" id="3.60.20.10">
    <property type="entry name" value="Glutamine Phosphoribosylpyrophosphate, subunit 1, domain 1"/>
    <property type="match status" value="1"/>
</dbReference>
<dbReference type="Proteomes" id="UP000190130">
    <property type="component" value="Unassembled WGS sequence"/>
</dbReference>
<sequence>MTFSLIARDEKTGMFGIGIATSSIAVGNRCPWARARVGAVTSQHRSDIRLGPKGLDFLSAGLSAEETVRRLIDESEFPDQRQVAAIDRNGGTAFYTGPKIPSINSGYQGVNCVSTGNVIANPDVPKAMVEFFEGAAGVPFVEKLLGAIDAGLAAGGETQPIMSAALLVVDEQDWPLVDLRVDLEPEPQAKLRQLWEAYEPQLEHFIVQVLRPNDVKPRKAPEPVQA</sequence>
<dbReference type="PANTHER" id="PTHR39328:SF1">
    <property type="entry name" value="BLL2871 PROTEIN"/>
    <property type="match status" value="1"/>
</dbReference>
<name>A0A1T5E5Y2_9HYPH</name>
<evidence type="ECO:0000313" key="2">
    <source>
        <dbReference type="Proteomes" id="UP000190130"/>
    </source>
</evidence>
<dbReference type="PANTHER" id="PTHR39328">
    <property type="entry name" value="BLL2871 PROTEIN"/>
    <property type="match status" value="1"/>
</dbReference>
<dbReference type="OrthoDB" id="9790012at2"/>
<dbReference type="SUPFAM" id="SSF56235">
    <property type="entry name" value="N-terminal nucleophile aminohydrolases (Ntn hydrolases)"/>
    <property type="match status" value="1"/>
</dbReference>